<evidence type="ECO:0000313" key="1">
    <source>
        <dbReference type="EMBL" id="MBX51154.1"/>
    </source>
</evidence>
<sequence>MSCSLYEPSLWDSMRGKAVRLEGTKSGPKFCLVVKQIHSTDWSQRQSEAIQFAGFKSLHVNCEQTTRYL</sequence>
<proteinExistence type="predicted"/>
<protein>
    <submittedName>
        <fullName evidence="1">Uncharacterized protein</fullName>
    </submittedName>
</protein>
<organism evidence="1">
    <name type="scientific">Rhizophora mucronata</name>
    <name type="common">Asiatic mangrove</name>
    <dbReference type="NCBI Taxonomy" id="61149"/>
    <lineage>
        <taxon>Eukaryota</taxon>
        <taxon>Viridiplantae</taxon>
        <taxon>Streptophyta</taxon>
        <taxon>Embryophyta</taxon>
        <taxon>Tracheophyta</taxon>
        <taxon>Spermatophyta</taxon>
        <taxon>Magnoliopsida</taxon>
        <taxon>eudicotyledons</taxon>
        <taxon>Gunneridae</taxon>
        <taxon>Pentapetalae</taxon>
        <taxon>rosids</taxon>
        <taxon>fabids</taxon>
        <taxon>Malpighiales</taxon>
        <taxon>Rhizophoraceae</taxon>
        <taxon>Rhizophora</taxon>
    </lineage>
</organism>
<accession>A0A2P2P8R0</accession>
<dbReference type="AlphaFoldDB" id="A0A2P2P8R0"/>
<dbReference type="EMBL" id="GGEC01070670">
    <property type="protein sequence ID" value="MBX51154.1"/>
    <property type="molecule type" value="Transcribed_RNA"/>
</dbReference>
<reference evidence="1" key="1">
    <citation type="submission" date="2018-02" db="EMBL/GenBank/DDBJ databases">
        <title>Rhizophora mucronata_Transcriptome.</title>
        <authorList>
            <person name="Meera S.P."/>
            <person name="Sreeshan A."/>
            <person name="Augustine A."/>
        </authorList>
    </citation>
    <scope>NUCLEOTIDE SEQUENCE</scope>
    <source>
        <tissue evidence="1">Leaf</tissue>
    </source>
</reference>
<name>A0A2P2P8R0_RHIMU</name>